<dbReference type="AlphaFoldDB" id="A0A9D2I5B7"/>
<sequence>MEKLTSKTERLMTERFGKDTVIALATTEDGVPYVRYVNAFYEDGAFYIITHALSGKMKQLGKNPAAAIAGEWFTAQGTGINLGYFGKQENRKIAEKLRKAFAAWIDNGHNDFADENTCILCVRLSDGVLLSHGERYEIDFTKE</sequence>
<dbReference type="Gene3D" id="2.30.110.10">
    <property type="entry name" value="Electron Transport, Fmn-binding Protein, Chain A"/>
    <property type="match status" value="1"/>
</dbReference>
<organism evidence="2 3">
    <name type="scientific">Candidatus Eisenbergiella merdipullorum</name>
    <dbReference type="NCBI Taxonomy" id="2838553"/>
    <lineage>
        <taxon>Bacteria</taxon>
        <taxon>Bacillati</taxon>
        <taxon>Bacillota</taxon>
        <taxon>Clostridia</taxon>
        <taxon>Lachnospirales</taxon>
        <taxon>Lachnospiraceae</taxon>
        <taxon>Eisenbergiella</taxon>
    </lineage>
</organism>
<feature type="domain" description="Pyridoxamine 5'-phosphate oxidase N-terminal" evidence="1">
    <location>
        <begin position="16"/>
        <end position="105"/>
    </location>
</feature>
<dbReference type="Pfam" id="PF01243">
    <property type="entry name" value="PNPOx_N"/>
    <property type="match status" value="1"/>
</dbReference>
<comment type="caution">
    <text evidence="2">The sequence shown here is derived from an EMBL/GenBank/DDBJ whole genome shotgun (WGS) entry which is preliminary data.</text>
</comment>
<proteinExistence type="predicted"/>
<dbReference type="SUPFAM" id="SSF50475">
    <property type="entry name" value="FMN-binding split barrel"/>
    <property type="match status" value="1"/>
</dbReference>
<evidence type="ECO:0000259" key="1">
    <source>
        <dbReference type="Pfam" id="PF01243"/>
    </source>
</evidence>
<dbReference type="Proteomes" id="UP000886858">
    <property type="component" value="Unassembled WGS sequence"/>
</dbReference>
<dbReference type="EMBL" id="DWYY01000031">
    <property type="protein sequence ID" value="HJA91969.1"/>
    <property type="molecule type" value="Genomic_DNA"/>
</dbReference>
<reference evidence="2" key="2">
    <citation type="submission" date="2021-04" db="EMBL/GenBank/DDBJ databases">
        <authorList>
            <person name="Gilroy R."/>
        </authorList>
    </citation>
    <scope>NUCLEOTIDE SEQUENCE</scope>
    <source>
        <strain evidence="2">CHK179-7159</strain>
    </source>
</reference>
<reference evidence="2" key="1">
    <citation type="journal article" date="2021" name="PeerJ">
        <title>Extensive microbial diversity within the chicken gut microbiome revealed by metagenomics and culture.</title>
        <authorList>
            <person name="Gilroy R."/>
            <person name="Ravi A."/>
            <person name="Getino M."/>
            <person name="Pursley I."/>
            <person name="Horton D.L."/>
            <person name="Alikhan N.F."/>
            <person name="Baker D."/>
            <person name="Gharbi K."/>
            <person name="Hall N."/>
            <person name="Watson M."/>
            <person name="Adriaenssens E.M."/>
            <person name="Foster-Nyarko E."/>
            <person name="Jarju S."/>
            <person name="Secka A."/>
            <person name="Antonio M."/>
            <person name="Oren A."/>
            <person name="Chaudhuri R.R."/>
            <person name="La Ragione R."/>
            <person name="Hildebrand F."/>
            <person name="Pallen M.J."/>
        </authorList>
    </citation>
    <scope>NUCLEOTIDE SEQUENCE</scope>
    <source>
        <strain evidence="2">CHK179-7159</strain>
    </source>
</reference>
<dbReference type="InterPro" id="IPR011576">
    <property type="entry name" value="Pyridox_Oxase_N"/>
</dbReference>
<evidence type="ECO:0000313" key="3">
    <source>
        <dbReference type="Proteomes" id="UP000886858"/>
    </source>
</evidence>
<name>A0A9D2I5B7_9FIRM</name>
<gene>
    <name evidence="2" type="ORF">H9717_02420</name>
</gene>
<accession>A0A9D2I5B7</accession>
<dbReference type="InterPro" id="IPR012349">
    <property type="entry name" value="Split_barrel_FMN-bd"/>
</dbReference>
<evidence type="ECO:0000313" key="2">
    <source>
        <dbReference type="EMBL" id="HJA91969.1"/>
    </source>
</evidence>
<protein>
    <submittedName>
        <fullName evidence="2">Pyridoxamine 5'-phosphate oxidase family protein</fullName>
    </submittedName>
</protein>